<feature type="non-terminal residue" evidence="2">
    <location>
        <position position="224"/>
    </location>
</feature>
<evidence type="ECO:0000313" key="3">
    <source>
        <dbReference type="Proteomes" id="UP000235672"/>
    </source>
</evidence>
<accession>A0A2J6QEL6</accession>
<keyword evidence="3" id="KW-1185">Reference proteome</keyword>
<feature type="domain" description="Hemerythrin-like" evidence="1">
    <location>
        <begin position="5"/>
        <end position="131"/>
    </location>
</feature>
<reference evidence="2 3" key="1">
    <citation type="submission" date="2016-05" db="EMBL/GenBank/DDBJ databases">
        <title>A degradative enzymes factory behind the ericoid mycorrhizal symbiosis.</title>
        <authorList>
            <consortium name="DOE Joint Genome Institute"/>
            <person name="Martino E."/>
            <person name="Morin E."/>
            <person name="Grelet G."/>
            <person name="Kuo A."/>
            <person name="Kohler A."/>
            <person name="Daghino S."/>
            <person name="Barry K."/>
            <person name="Choi C."/>
            <person name="Cichocki N."/>
            <person name="Clum A."/>
            <person name="Copeland A."/>
            <person name="Hainaut M."/>
            <person name="Haridas S."/>
            <person name="Labutti K."/>
            <person name="Lindquist E."/>
            <person name="Lipzen A."/>
            <person name="Khouja H.-R."/>
            <person name="Murat C."/>
            <person name="Ohm R."/>
            <person name="Olson A."/>
            <person name="Spatafora J."/>
            <person name="Veneault-Fourrey C."/>
            <person name="Henrissat B."/>
            <person name="Grigoriev I."/>
            <person name="Martin F."/>
            <person name="Perotto S."/>
        </authorList>
    </citation>
    <scope>NUCLEOTIDE SEQUENCE [LARGE SCALE GENOMIC DNA]</scope>
    <source>
        <strain evidence="2 3">UAMH 7357</strain>
    </source>
</reference>
<proteinExistence type="predicted"/>
<evidence type="ECO:0000259" key="1">
    <source>
        <dbReference type="Pfam" id="PF01814"/>
    </source>
</evidence>
<dbReference type="InterPro" id="IPR053206">
    <property type="entry name" value="Dimeric_xanthone_biosynth"/>
</dbReference>
<dbReference type="PANTHER" id="PTHR38048">
    <property type="entry name" value="EXPRESSED PROTEIN"/>
    <property type="match status" value="1"/>
</dbReference>
<dbReference type="Pfam" id="PF01814">
    <property type="entry name" value="Hemerythrin"/>
    <property type="match status" value="1"/>
</dbReference>
<organism evidence="2 3">
    <name type="scientific">Hyaloscypha hepaticicola</name>
    <dbReference type="NCBI Taxonomy" id="2082293"/>
    <lineage>
        <taxon>Eukaryota</taxon>
        <taxon>Fungi</taxon>
        <taxon>Dikarya</taxon>
        <taxon>Ascomycota</taxon>
        <taxon>Pezizomycotina</taxon>
        <taxon>Leotiomycetes</taxon>
        <taxon>Helotiales</taxon>
        <taxon>Hyaloscyphaceae</taxon>
        <taxon>Hyaloscypha</taxon>
    </lineage>
</organism>
<evidence type="ECO:0000313" key="2">
    <source>
        <dbReference type="EMBL" id="PMD24713.1"/>
    </source>
</evidence>
<dbReference type="AlphaFoldDB" id="A0A2J6QEL6"/>
<sequence>KNAQVMAMTHNTFFRALNAIYQQAPRIVPGTQQAADFLNYCCIVYDFIHHHQLTEEHIYFPEIEKATCLPGLMEANMAQHHAMEGGLEEYRKYSESTRKEDFNSEEIRRIIDNFALAFEQHNHDEIQTILNLYNKIDSKTLKAISTKMWNESEKQSDIFKSVPWISPLVMGCQDKNFFLDGEKRRFPEVPAIVPYIVDFCLSTRHKTVWQFNPSNEYGQPRPIP</sequence>
<gene>
    <name evidence="2" type="ORF">NA56DRAFT_557253</name>
</gene>
<dbReference type="Gene3D" id="1.20.120.520">
    <property type="entry name" value="nmb1532 protein domain like"/>
    <property type="match status" value="1"/>
</dbReference>
<name>A0A2J6QEL6_9HELO</name>
<feature type="non-terminal residue" evidence="2">
    <location>
        <position position="1"/>
    </location>
</feature>
<dbReference type="Proteomes" id="UP000235672">
    <property type="component" value="Unassembled WGS sequence"/>
</dbReference>
<dbReference type="PANTHER" id="PTHR38048:SF2">
    <property type="entry name" value="HEMERYTHRIN-LIKE DOMAIN-CONTAINING PROTEIN"/>
    <property type="match status" value="1"/>
</dbReference>
<dbReference type="OrthoDB" id="58416at2759"/>
<dbReference type="EMBL" id="KZ613472">
    <property type="protein sequence ID" value="PMD24713.1"/>
    <property type="molecule type" value="Genomic_DNA"/>
</dbReference>
<dbReference type="InterPro" id="IPR012312">
    <property type="entry name" value="Hemerythrin-like"/>
</dbReference>
<protein>
    <recommendedName>
        <fullName evidence="1">Hemerythrin-like domain-containing protein</fullName>
    </recommendedName>
</protein>